<dbReference type="Pfam" id="PF02082">
    <property type="entry name" value="Rrf2"/>
    <property type="match status" value="1"/>
</dbReference>
<dbReference type="PANTHER" id="PTHR33221:SF15">
    <property type="entry name" value="HTH-TYPE TRANSCRIPTIONAL REGULATOR YWGB-RELATED"/>
    <property type="match status" value="1"/>
</dbReference>
<evidence type="ECO:0000313" key="1">
    <source>
        <dbReference type="EMBL" id="KRK12284.1"/>
    </source>
</evidence>
<reference evidence="1 2" key="1">
    <citation type="journal article" date="2015" name="Genome Announc.">
        <title>Expanding the biotechnology potential of lactobacilli through comparative genomics of 213 strains and associated genera.</title>
        <authorList>
            <person name="Sun Z."/>
            <person name="Harris H.M."/>
            <person name="McCann A."/>
            <person name="Guo C."/>
            <person name="Argimon S."/>
            <person name="Zhang W."/>
            <person name="Yang X."/>
            <person name="Jeffery I.B."/>
            <person name="Cooney J.C."/>
            <person name="Kagawa T.F."/>
            <person name="Liu W."/>
            <person name="Song Y."/>
            <person name="Salvetti E."/>
            <person name="Wrobel A."/>
            <person name="Rasinkangas P."/>
            <person name="Parkhill J."/>
            <person name="Rea M.C."/>
            <person name="O'Sullivan O."/>
            <person name="Ritari J."/>
            <person name="Douillard F.P."/>
            <person name="Paul Ross R."/>
            <person name="Yang R."/>
            <person name="Briner A.E."/>
            <person name="Felis G.E."/>
            <person name="de Vos W.M."/>
            <person name="Barrangou R."/>
            <person name="Klaenhammer T.R."/>
            <person name="Caufield P.W."/>
            <person name="Cui Y."/>
            <person name="Zhang H."/>
            <person name="O'Toole P.W."/>
        </authorList>
    </citation>
    <scope>NUCLEOTIDE SEQUENCE [LARGE SCALE GENOMIC DNA]</scope>
    <source>
        <strain evidence="1 2">DSM 20001</strain>
    </source>
</reference>
<dbReference type="InterPro" id="IPR000944">
    <property type="entry name" value="Tscrpt_reg_Rrf2"/>
</dbReference>
<dbReference type="PROSITE" id="PS51197">
    <property type="entry name" value="HTH_RRF2_2"/>
    <property type="match status" value="1"/>
</dbReference>
<name>A0A0R1ESD1_9LACO</name>
<dbReference type="InterPro" id="IPR036388">
    <property type="entry name" value="WH-like_DNA-bd_sf"/>
</dbReference>
<dbReference type="InterPro" id="IPR036390">
    <property type="entry name" value="WH_DNA-bd_sf"/>
</dbReference>
<sequence length="143" mass="15757">MKYSHKLSDAIHILAYLIICKDGDLSSKAIAASIEANASVVRNLMSDLRKAGLINTKPGSATTTLSVAPDQITILNVYQAITMDHNLLHIDPKTNPQCIVGGNIQETLNMYYADIEATAFQRMNEITLQNITEDILAREHMKS</sequence>
<dbReference type="EMBL" id="AZCN01000148">
    <property type="protein sequence ID" value="KRK12284.1"/>
    <property type="molecule type" value="Genomic_DNA"/>
</dbReference>
<dbReference type="Proteomes" id="UP000051181">
    <property type="component" value="Unassembled WGS sequence"/>
</dbReference>
<evidence type="ECO:0000313" key="2">
    <source>
        <dbReference type="Proteomes" id="UP000051181"/>
    </source>
</evidence>
<gene>
    <name evidence="1" type="ORF">FD22_GL000494</name>
</gene>
<proteinExistence type="predicted"/>
<dbReference type="eggNOG" id="COG1959">
    <property type="taxonomic scope" value="Bacteria"/>
</dbReference>
<dbReference type="GO" id="GO:0003700">
    <property type="term" value="F:DNA-binding transcription factor activity"/>
    <property type="evidence" value="ECO:0007669"/>
    <property type="project" value="TreeGrafter"/>
</dbReference>
<accession>A0A0R1ESD1</accession>
<dbReference type="GO" id="GO:0005829">
    <property type="term" value="C:cytosol"/>
    <property type="evidence" value="ECO:0007669"/>
    <property type="project" value="TreeGrafter"/>
</dbReference>
<comment type="caution">
    <text evidence="1">The sequence shown here is derived from an EMBL/GenBank/DDBJ whole genome shotgun (WGS) entry which is preliminary data.</text>
</comment>
<dbReference type="AlphaFoldDB" id="A0A0R1ESD1"/>
<dbReference type="Gene3D" id="1.10.10.10">
    <property type="entry name" value="Winged helix-like DNA-binding domain superfamily/Winged helix DNA-binding domain"/>
    <property type="match status" value="1"/>
</dbReference>
<dbReference type="GeneID" id="65917976"/>
<dbReference type="RefSeq" id="WP_003677437.1">
    <property type="nucleotide sequence ID" value="NZ_AZCN01000148.1"/>
</dbReference>
<dbReference type="PANTHER" id="PTHR33221">
    <property type="entry name" value="WINGED HELIX-TURN-HELIX TRANSCRIPTIONAL REGULATOR, RRF2 FAMILY"/>
    <property type="match status" value="1"/>
</dbReference>
<organism evidence="1 2">
    <name type="scientific">Loigolactobacillus coryniformis subsp. coryniformis KCTC 3167 = DSM 20001</name>
    <dbReference type="NCBI Taxonomy" id="913848"/>
    <lineage>
        <taxon>Bacteria</taxon>
        <taxon>Bacillati</taxon>
        <taxon>Bacillota</taxon>
        <taxon>Bacilli</taxon>
        <taxon>Lactobacillales</taxon>
        <taxon>Lactobacillaceae</taxon>
        <taxon>Loigolactobacillus</taxon>
    </lineage>
</organism>
<protein>
    <submittedName>
        <fullName evidence="1">BadM Rrf2 family transcriptional regulator</fullName>
    </submittedName>
</protein>
<dbReference type="SUPFAM" id="SSF46785">
    <property type="entry name" value="Winged helix' DNA-binding domain"/>
    <property type="match status" value="1"/>
</dbReference>
<dbReference type="PATRIC" id="fig|913848.6.peg.506"/>